<dbReference type="OrthoDB" id="8442777at2"/>
<dbReference type="GO" id="GO:0008770">
    <property type="term" value="F:[acyl-carrier-protein] phosphodiesterase activity"/>
    <property type="evidence" value="ECO:0007669"/>
    <property type="project" value="InterPro"/>
</dbReference>
<sequence length="210" mass="22793">MNFLAHLLLADRVGADLAGAVLGDFVRGPDLTRFTPALAHSIRLHRRLDTITDQHPRVLAATARFAAGTPRRYAPIILDVLWDHALATDWSHYAAGERLGAFCRRSAQAIAAQAALFDGPRRPSRSGMNALLLSYATETGIELALRRVAGRLKQPAPMLDAINGWQVHLPALRGDLPELIRDLEAAARDFGAPPAASPNSFPLSLTESQR</sequence>
<gene>
    <name evidence="6" type="ORF">SAMN04488068_2969</name>
</gene>
<keyword evidence="3" id="KW-0443">Lipid metabolism</keyword>
<keyword evidence="4" id="KW-0275">Fatty acid biosynthesis</keyword>
<keyword evidence="1" id="KW-0444">Lipid biosynthesis</keyword>
<keyword evidence="7" id="KW-1185">Reference proteome</keyword>
<dbReference type="AlphaFoldDB" id="A0A1M5R8U2"/>
<evidence type="ECO:0000256" key="1">
    <source>
        <dbReference type="ARBA" id="ARBA00022516"/>
    </source>
</evidence>
<dbReference type="Proteomes" id="UP000199758">
    <property type="component" value="Unassembled WGS sequence"/>
</dbReference>
<evidence type="ECO:0000256" key="2">
    <source>
        <dbReference type="ARBA" id="ARBA00022801"/>
    </source>
</evidence>
<evidence type="ECO:0000256" key="5">
    <source>
        <dbReference type="SAM" id="MobiDB-lite"/>
    </source>
</evidence>
<dbReference type="InterPro" id="IPR007431">
    <property type="entry name" value="ACP_PD"/>
</dbReference>
<dbReference type="EMBL" id="FQWZ01000007">
    <property type="protein sequence ID" value="SHH22772.1"/>
    <property type="molecule type" value="Genomic_DNA"/>
</dbReference>
<evidence type="ECO:0000313" key="7">
    <source>
        <dbReference type="Proteomes" id="UP000199758"/>
    </source>
</evidence>
<organism evidence="6 7">
    <name type="scientific">Hydrocarboniphaga daqingensis</name>
    <dbReference type="NCBI Taxonomy" id="490188"/>
    <lineage>
        <taxon>Bacteria</taxon>
        <taxon>Pseudomonadati</taxon>
        <taxon>Pseudomonadota</taxon>
        <taxon>Gammaproteobacteria</taxon>
        <taxon>Nevskiales</taxon>
        <taxon>Nevskiaceae</taxon>
        <taxon>Hydrocarboniphaga</taxon>
    </lineage>
</organism>
<protein>
    <submittedName>
        <fullName evidence="6">Acyl carrier protein phosphodiesterase</fullName>
    </submittedName>
</protein>
<keyword evidence="4" id="KW-0276">Fatty acid metabolism</keyword>
<proteinExistence type="predicted"/>
<dbReference type="GO" id="GO:0006633">
    <property type="term" value="P:fatty acid biosynthetic process"/>
    <property type="evidence" value="ECO:0007669"/>
    <property type="project" value="UniProtKB-KW"/>
</dbReference>
<dbReference type="PANTHER" id="PTHR38764">
    <property type="entry name" value="ACYL CARRIER PROTEIN PHOSPHODIESTERASE"/>
    <property type="match status" value="1"/>
</dbReference>
<evidence type="ECO:0000256" key="4">
    <source>
        <dbReference type="ARBA" id="ARBA00023160"/>
    </source>
</evidence>
<feature type="region of interest" description="Disordered" evidence="5">
    <location>
        <begin position="191"/>
        <end position="210"/>
    </location>
</feature>
<reference evidence="6 7" key="1">
    <citation type="submission" date="2016-11" db="EMBL/GenBank/DDBJ databases">
        <authorList>
            <person name="Jaros S."/>
            <person name="Januszkiewicz K."/>
            <person name="Wedrychowicz H."/>
        </authorList>
    </citation>
    <scope>NUCLEOTIDE SEQUENCE [LARGE SCALE GENOMIC DNA]</scope>
    <source>
        <strain evidence="6 7">CGMCC 1.7049</strain>
    </source>
</reference>
<dbReference type="PANTHER" id="PTHR38764:SF1">
    <property type="entry name" value="ACYL CARRIER PROTEIN PHOSPHODIESTERASE"/>
    <property type="match status" value="1"/>
</dbReference>
<evidence type="ECO:0000256" key="3">
    <source>
        <dbReference type="ARBA" id="ARBA00023098"/>
    </source>
</evidence>
<accession>A0A1M5R8U2</accession>
<feature type="compositionally biased region" description="Polar residues" evidence="5">
    <location>
        <begin position="197"/>
        <end position="210"/>
    </location>
</feature>
<keyword evidence="2" id="KW-0378">Hydrolase</keyword>
<evidence type="ECO:0000313" key="6">
    <source>
        <dbReference type="EMBL" id="SHH22772.1"/>
    </source>
</evidence>
<name>A0A1M5R8U2_9GAMM</name>
<dbReference type="Pfam" id="PF04336">
    <property type="entry name" value="ACP_PD"/>
    <property type="match status" value="1"/>
</dbReference>
<dbReference type="STRING" id="490188.SAMN04488068_2969"/>
<dbReference type="RefSeq" id="WP_072898660.1">
    <property type="nucleotide sequence ID" value="NZ_FQWZ01000007.1"/>
</dbReference>